<dbReference type="PANTHER" id="PTHR20935:SF0">
    <property type="entry name" value="SERINE_THREONINE-PROTEIN PHOSPHATASE PGAM5, MITOCHONDRIAL"/>
    <property type="match status" value="1"/>
</dbReference>
<dbReference type="AlphaFoldDB" id="A0A941EYD4"/>
<dbReference type="EMBL" id="JAGSOG010000312">
    <property type="protein sequence ID" value="MBR7838642.1"/>
    <property type="molecule type" value="Genomic_DNA"/>
</dbReference>
<dbReference type="Proteomes" id="UP000675781">
    <property type="component" value="Unassembled WGS sequence"/>
</dbReference>
<dbReference type="Pfam" id="PF00300">
    <property type="entry name" value="His_Phos_1"/>
    <property type="match status" value="1"/>
</dbReference>
<dbReference type="RefSeq" id="WP_212533095.1">
    <property type="nucleotide sequence ID" value="NZ_JAGSOG010000312.1"/>
</dbReference>
<dbReference type="InterPro" id="IPR029033">
    <property type="entry name" value="His_PPase_superfam"/>
</dbReference>
<name>A0A941EYD4_9ACTN</name>
<accession>A0A941EYD4</accession>
<dbReference type="GO" id="GO:0016787">
    <property type="term" value="F:hydrolase activity"/>
    <property type="evidence" value="ECO:0007669"/>
    <property type="project" value="UniProtKB-KW"/>
</dbReference>
<dbReference type="Gene3D" id="3.40.50.1240">
    <property type="entry name" value="Phosphoglycerate mutase-like"/>
    <property type="match status" value="1"/>
</dbReference>
<comment type="caution">
    <text evidence="3">The sequence shown here is derived from an EMBL/GenBank/DDBJ whole genome shotgun (WGS) entry which is preliminary data.</text>
</comment>
<dbReference type="SUPFAM" id="SSF53254">
    <property type="entry name" value="Phosphoglycerate mutase-like"/>
    <property type="match status" value="1"/>
</dbReference>
<evidence type="ECO:0000256" key="1">
    <source>
        <dbReference type="ARBA" id="ARBA00022801"/>
    </source>
</evidence>
<dbReference type="InterPro" id="IPR001345">
    <property type="entry name" value="PG/BPGM_mutase_AS"/>
</dbReference>
<sequence length="232" mass="25367">MTDVTELVLARHGEAVINLEFLDNLDGVCTGLTERGRVQADLLGARLAERMSGPGRFDVLCHSPIRRAVETTERVLAAFGPHELPVEPVEALRSADHGAPGRNPWNPATNRIGTIPPLAPHEEPNPGSETWSSYLDRSSGALLEIARRHAGLRVLVIAHAETAGSALHAFLRLPPEAARLVYPLVSHTGLTGWRHAQPTYERSDPAGQWALMYANDDTHLPVEDRIWSRGSQ</sequence>
<gene>
    <name evidence="3" type="ORF">KDL01_35570</name>
</gene>
<dbReference type="PANTHER" id="PTHR20935">
    <property type="entry name" value="PHOSPHOGLYCERATE MUTASE-RELATED"/>
    <property type="match status" value="1"/>
</dbReference>
<feature type="binding site" evidence="2">
    <location>
        <begin position="11"/>
        <end position="18"/>
    </location>
    <ligand>
        <name>substrate</name>
    </ligand>
</feature>
<keyword evidence="4" id="KW-1185">Reference proteome</keyword>
<dbReference type="InterPro" id="IPR013078">
    <property type="entry name" value="His_Pase_superF_clade-1"/>
</dbReference>
<evidence type="ECO:0000313" key="4">
    <source>
        <dbReference type="Proteomes" id="UP000675781"/>
    </source>
</evidence>
<keyword evidence="1" id="KW-0378">Hydrolase</keyword>
<feature type="binding site" evidence="2">
    <location>
        <position position="67"/>
    </location>
    <ligand>
        <name>substrate</name>
    </ligand>
</feature>
<reference evidence="3" key="1">
    <citation type="submission" date="2021-04" db="EMBL/GenBank/DDBJ databases">
        <title>Genome based classification of Actinospica acidithermotolerans sp. nov., an actinobacterium isolated from an Indonesian hot spring.</title>
        <authorList>
            <person name="Kusuma A.B."/>
            <person name="Putra K.E."/>
            <person name="Nafisah S."/>
            <person name="Loh J."/>
            <person name="Nouioui I."/>
            <person name="Goodfellow M."/>
        </authorList>
    </citation>
    <scope>NUCLEOTIDE SEQUENCE</scope>
    <source>
        <strain evidence="3">CSCA 57</strain>
    </source>
</reference>
<dbReference type="PROSITE" id="PS00175">
    <property type="entry name" value="PG_MUTASE"/>
    <property type="match status" value="1"/>
</dbReference>
<proteinExistence type="predicted"/>
<evidence type="ECO:0000313" key="3">
    <source>
        <dbReference type="EMBL" id="MBR7838642.1"/>
    </source>
</evidence>
<protein>
    <submittedName>
        <fullName evidence="3">Histidine phosphatase family protein</fullName>
    </submittedName>
</protein>
<organism evidence="3 4">
    <name type="scientific">Actinospica durhamensis</name>
    <dbReference type="NCBI Taxonomy" id="1508375"/>
    <lineage>
        <taxon>Bacteria</taxon>
        <taxon>Bacillati</taxon>
        <taxon>Actinomycetota</taxon>
        <taxon>Actinomycetes</taxon>
        <taxon>Catenulisporales</taxon>
        <taxon>Actinospicaceae</taxon>
        <taxon>Actinospica</taxon>
    </lineage>
</organism>
<dbReference type="CDD" id="cd07067">
    <property type="entry name" value="HP_PGM_like"/>
    <property type="match status" value="1"/>
</dbReference>
<dbReference type="SMART" id="SM00855">
    <property type="entry name" value="PGAM"/>
    <property type="match status" value="1"/>
</dbReference>
<evidence type="ECO:0000256" key="2">
    <source>
        <dbReference type="PIRSR" id="PIRSR613078-2"/>
    </source>
</evidence>
<dbReference type="InterPro" id="IPR051021">
    <property type="entry name" value="Mito_Ser/Thr_phosphatase"/>
</dbReference>